<organism evidence="1 2">
    <name type="scientific">Aspergillus oryzae (strain ATCC 42149 / RIB 40)</name>
    <name type="common">Yellow koji mold</name>
    <dbReference type="NCBI Taxonomy" id="510516"/>
    <lineage>
        <taxon>Eukaryota</taxon>
        <taxon>Fungi</taxon>
        <taxon>Dikarya</taxon>
        <taxon>Ascomycota</taxon>
        <taxon>Pezizomycotina</taxon>
        <taxon>Eurotiomycetes</taxon>
        <taxon>Eurotiomycetidae</taxon>
        <taxon>Eurotiales</taxon>
        <taxon>Aspergillaceae</taxon>
        <taxon>Aspergillus</taxon>
        <taxon>Aspergillus subgen. Circumdati</taxon>
    </lineage>
</organism>
<name>Q2UB99_ASPOR</name>
<dbReference type="PANTHER" id="PTHR38123">
    <property type="entry name" value="CELL WALL SERINE-THREONINE-RICH GALACTOMANNOPROTEIN MP1 (AFU_ORTHOLOGUE AFUA_4G03240)"/>
    <property type="match status" value="1"/>
</dbReference>
<dbReference type="Pfam" id="PF12296">
    <property type="entry name" value="HsbA"/>
    <property type="match status" value="1"/>
</dbReference>
<dbReference type="InterPro" id="IPR021054">
    <property type="entry name" value="Cell_wall_mannoprotein_1"/>
</dbReference>
<dbReference type="PANTHER" id="PTHR38123:SF1">
    <property type="entry name" value="HYDROPHOBIC SURFACE BINDING PROTEIN"/>
    <property type="match status" value="1"/>
</dbReference>
<gene>
    <name evidence="1" type="ORF">AO090102000055</name>
</gene>
<dbReference type="GO" id="GO:0005576">
    <property type="term" value="C:extracellular region"/>
    <property type="evidence" value="ECO:0007669"/>
    <property type="project" value="TreeGrafter"/>
</dbReference>
<keyword evidence="2" id="KW-1185">Reference proteome</keyword>
<reference evidence="1 2" key="1">
    <citation type="journal article" date="2005" name="Nature">
        <title>Genome sequencing and analysis of Aspergillus oryzae.</title>
        <authorList>
            <person name="Machida M."/>
            <person name="Asai K."/>
            <person name="Sano M."/>
            <person name="Tanaka T."/>
            <person name="Kumagai T."/>
            <person name="Terai G."/>
            <person name="Kusumoto K."/>
            <person name="Arima T."/>
            <person name="Akita O."/>
            <person name="Kashiwagi Y."/>
            <person name="Abe K."/>
            <person name="Gomi K."/>
            <person name="Horiuchi H."/>
            <person name="Kitamoto K."/>
            <person name="Kobayashi T."/>
            <person name="Takeuchi M."/>
            <person name="Denning D.W."/>
            <person name="Galagan J.E."/>
            <person name="Nierman W.C."/>
            <person name="Yu J."/>
            <person name="Archer D.B."/>
            <person name="Bennett J.W."/>
            <person name="Bhatnagar D."/>
            <person name="Cleveland T.E."/>
            <person name="Fedorova N.D."/>
            <person name="Gotoh O."/>
            <person name="Horikawa H."/>
            <person name="Hosoyama A."/>
            <person name="Ichinomiya M."/>
            <person name="Igarashi R."/>
            <person name="Iwashita K."/>
            <person name="Juvvadi P.R."/>
            <person name="Kato M."/>
            <person name="Kato Y."/>
            <person name="Kin T."/>
            <person name="Kokubun A."/>
            <person name="Maeda H."/>
            <person name="Maeyama N."/>
            <person name="Maruyama J."/>
            <person name="Nagasaki H."/>
            <person name="Nakajima T."/>
            <person name="Oda K."/>
            <person name="Okada K."/>
            <person name="Paulsen I."/>
            <person name="Sakamoto K."/>
            <person name="Sawano T."/>
            <person name="Takahashi M."/>
            <person name="Takase K."/>
            <person name="Terabayashi Y."/>
            <person name="Wortman J."/>
            <person name="Yamada O."/>
            <person name="Yamagata Y."/>
            <person name="Anazawa H."/>
            <person name="Hata Y."/>
            <person name="Koide Y."/>
            <person name="Komori T."/>
            <person name="Koyama Y."/>
            <person name="Minetoki T."/>
            <person name="Suharnan S."/>
            <person name="Tanaka A."/>
            <person name="Isono K."/>
            <person name="Kuhara S."/>
            <person name="Ogasawara N."/>
            <person name="Kikuchi H."/>
        </authorList>
    </citation>
    <scope>NUCLEOTIDE SEQUENCE [LARGE SCALE GENOMIC DNA]</scope>
    <source>
        <strain evidence="2">ATCC 42149 / RIB 40</strain>
    </source>
</reference>
<dbReference type="EMBL" id="BA000052">
    <property type="protein sequence ID" value="BAE61166.1"/>
    <property type="molecule type" value="Genomic_DNA"/>
</dbReference>
<evidence type="ECO:0000313" key="2">
    <source>
        <dbReference type="Proteomes" id="UP000006564"/>
    </source>
</evidence>
<sequence>MYQATYIIHRAGSFHEIDKFITYANHINPNRISDISSTDRTKRNCKMYLLQPLLTFLLLTLTTSTPTPTLTHDATAVINDLTKITTDLSALTKSIVAYNGGIPAALDIQVKEMAVERDLDQATRDTTAATPFTVSESATTTSALLGLEPDIRTALVTLVQKVFSFLRFLVSMLLWVKGGGSVNMALETPRR</sequence>
<proteinExistence type="predicted"/>
<dbReference type="AlphaFoldDB" id="Q2UB99"/>
<dbReference type="KEGG" id="aor:AO090102000055"/>
<dbReference type="RefSeq" id="XP_023091658.1">
    <property type="nucleotide sequence ID" value="XM_023236999.1"/>
</dbReference>
<protein>
    <submittedName>
        <fullName evidence="1">DNA, SC102</fullName>
    </submittedName>
</protein>
<dbReference type="Proteomes" id="UP000006564">
    <property type="component" value="Chromosome 4"/>
</dbReference>
<evidence type="ECO:0000313" key="1">
    <source>
        <dbReference type="EMBL" id="BAE61166.1"/>
    </source>
</evidence>
<dbReference type="VEuPathDB" id="FungiDB:AO090102000055"/>
<accession>Q2UB99</accession>
<dbReference type="GeneID" id="5994344"/>
<dbReference type="EMBL" id="AP007162">
    <property type="protein sequence ID" value="BAE61166.1"/>
    <property type="molecule type" value="Genomic_DNA"/>
</dbReference>
<dbReference type="HOGENOM" id="CLU_1495862_0_0_1"/>